<dbReference type="EMBL" id="MN036217">
    <property type="protein sequence ID" value="QDH91419.1"/>
    <property type="molecule type" value="Genomic_RNA"/>
</dbReference>
<organism evidence="1">
    <name type="scientific">Leviviridae sp</name>
    <dbReference type="NCBI Taxonomy" id="2027243"/>
    <lineage>
        <taxon>Viruses</taxon>
        <taxon>Riboviria</taxon>
        <taxon>Orthornavirae</taxon>
        <taxon>Lenarviricota</taxon>
        <taxon>Leviviricetes</taxon>
        <taxon>Norzivirales</taxon>
        <taxon>Fiersviridae</taxon>
    </lineage>
</organism>
<gene>
    <name evidence="1" type="ORF">H2Bulk36110_000004</name>
</gene>
<protein>
    <recommendedName>
        <fullName evidence="2">Maturation</fullName>
    </recommendedName>
</protein>
<name>A0A514DCS4_9VIRU</name>
<sequence length="438" mass="48818">MSVNDPNIRKRDLVILPTGAGSALLTIGGTPSLTTYPYGQIGSEVTTSRRGSNWLNFQRLQRKYQKLGRPMPSKEKLSRMDMGNTFESIKKWTETSHSPLVNVSATSGQFSYSYRGPWVAKDHDVRNNSSLYPSYNATDLLFKMIQRGTTAVARTIPTNPVASAAQFIGELREGLPSVPGKHLIGAKRASSLGDEFLNYTFGISPFVNDLQKFGAAARETDKVLEQLKRDSGRLIRRRYTFPVERYVSGPTVQSTQWYGSPGLRLATPNAYSTGAGKLTYTREETYEYWFSGAYTYLYIDGDRAVDKMRGAAQRLNRLYGTRPTVETLWELTPWSWAADWFANAGDVAHNIAAFSNDSLVMRWGYVMCTYTIRDTYLMEGVALKGNPSGPRSQTFVTQVKKRVKATPYGFGLDPSVAFSPRQWAITSALGLSRGGKLL</sequence>
<evidence type="ECO:0000313" key="1">
    <source>
        <dbReference type="EMBL" id="QDH91419.1"/>
    </source>
</evidence>
<accession>A0A514DCS4</accession>
<proteinExistence type="predicted"/>
<evidence type="ECO:0008006" key="2">
    <source>
        <dbReference type="Google" id="ProtNLM"/>
    </source>
</evidence>
<reference evidence="1" key="1">
    <citation type="submission" date="2019-05" db="EMBL/GenBank/DDBJ databases">
        <title>Metatranscriptomic reconstruction reveals RNA viruses with the potential to shape carbon cycling in soil.</title>
        <authorList>
            <person name="Starr E.P."/>
            <person name="Nuccio E."/>
            <person name="Pett-Ridge J."/>
            <person name="Banfield J.F."/>
            <person name="Firestone M.K."/>
        </authorList>
    </citation>
    <scope>NUCLEOTIDE SEQUENCE</scope>
    <source>
        <strain evidence="1">H2_Bulk_36_scaffold_110</strain>
    </source>
</reference>